<proteinExistence type="predicted"/>
<dbReference type="Proteomes" id="UP000003273">
    <property type="component" value="Unassembled WGS sequence"/>
</dbReference>
<name>I4GX58_MICAE</name>
<dbReference type="EMBL" id="CAIL01000166">
    <property type="protein sequence ID" value="CCI14382.1"/>
    <property type="molecule type" value="Genomic_DNA"/>
</dbReference>
<organism evidence="1 2">
    <name type="scientific">Microcystis aeruginosa PCC 9806</name>
    <dbReference type="NCBI Taxonomy" id="1160282"/>
    <lineage>
        <taxon>Bacteria</taxon>
        <taxon>Bacillati</taxon>
        <taxon>Cyanobacteriota</taxon>
        <taxon>Cyanophyceae</taxon>
        <taxon>Oscillatoriophycideae</taxon>
        <taxon>Chroococcales</taxon>
        <taxon>Microcystaceae</taxon>
        <taxon>Microcystis</taxon>
    </lineage>
</organism>
<accession>I4GX58</accession>
<protein>
    <submittedName>
        <fullName evidence="1">Uncharacterized protein</fullName>
    </submittedName>
</protein>
<comment type="caution">
    <text evidence="1">The sequence shown here is derived from an EMBL/GenBank/DDBJ whole genome shotgun (WGS) entry which is preliminary data.</text>
</comment>
<dbReference type="HOGENOM" id="CLU_3272783_0_0_3"/>
<gene>
    <name evidence="1" type="ORF">MICAE_2480015</name>
</gene>
<dbReference type="AlphaFoldDB" id="I4GX58"/>
<evidence type="ECO:0000313" key="1">
    <source>
        <dbReference type="EMBL" id="CCI14382.1"/>
    </source>
</evidence>
<reference evidence="1 2" key="1">
    <citation type="submission" date="2012-04" db="EMBL/GenBank/DDBJ databases">
        <authorList>
            <person name="Genoscope - CEA"/>
        </authorList>
    </citation>
    <scope>NUCLEOTIDE SEQUENCE [LARGE SCALE GENOMIC DNA]</scope>
    <source>
        <strain evidence="1 2">9806</strain>
    </source>
</reference>
<evidence type="ECO:0000313" key="2">
    <source>
        <dbReference type="Proteomes" id="UP000003273"/>
    </source>
</evidence>
<sequence length="41" mass="4582">MADLGLAAASLLMVINDISIYKYYSGHKNRVQQFSPDKPLI</sequence>